<comment type="caution">
    <text evidence="3">The sequence shown here is derived from an EMBL/GenBank/DDBJ whole genome shotgun (WGS) entry which is preliminary data.</text>
</comment>
<dbReference type="InterPro" id="IPR015421">
    <property type="entry name" value="PyrdxlP-dep_Trfase_major"/>
</dbReference>
<dbReference type="Gene3D" id="3.40.640.10">
    <property type="entry name" value="Type I PLP-dependent aspartate aminotransferase-like (Major domain)"/>
    <property type="match status" value="1"/>
</dbReference>
<organism evidence="3 4">
    <name type="scientific">Sporothrix epigloea</name>
    <dbReference type="NCBI Taxonomy" id="1892477"/>
    <lineage>
        <taxon>Eukaryota</taxon>
        <taxon>Fungi</taxon>
        <taxon>Dikarya</taxon>
        <taxon>Ascomycota</taxon>
        <taxon>Pezizomycotina</taxon>
        <taxon>Sordariomycetes</taxon>
        <taxon>Sordariomycetidae</taxon>
        <taxon>Ophiostomatales</taxon>
        <taxon>Ophiostomataceae</taxon>
        <taxon>Sporothrix</taxon>
    </lineage>
</organism>
<feature type="domain" description="Aminotransferase class V" evidence="2">
    <location>
        <begin position="67"/>
        <end position="261"/>
    </location>
</feature>
<gene>
    <name evidence="3" type="ORF">SEPCBS119000_002067</name>
</gene>
<dbReference type="EMBL" id="CAWUON010000019">
    <property type="protein sequence ID" value="CAK7266515.1"/>
    <property type="molecule type" value="Genomic_DNA"/>
</dbReference>
<keyword evidence="1" id="KW-0663">Pyridoxal phosphate</keyword>
<dbReference type="InterPro" id="IPR015424">
    <property type="entry name" value="PyrdxlP-dep_Trfase"/>
</dbReference>
<evidence type="ECO:0000259" key="2">
    <source>
        <dbReference type="Pfam" id="PF00266"/>
    </source>
</evidence>
<sequence length="462" mass="50895">MATTELPGPTPFGKPMRALFPFAPTYRNLNHGSFGAYPSAVGAERAKYLAEHEARAEIHKRIDSPLLILKSREALKPLLGKDVALNEVVFVDNASSGVNVVLRNLAADWSAPAPDQGDAVLFFTSIYGSCDKTLQNLVETGRIHAIEIHASFPADDDDNVVQKLRDAYADATARGLRVRLAMFDTIVSAPGVLLPWERLTAACRSLGILSLIDGAHAIGHIDLTHLGSVSPDFLVSNLHKWLYVPRGCAMLYVPFRNQHFLKTSLPTSHGYEAAGRRGDASLEALAAAETTYFTRLFAETGTNDYSPKMCVPAAIQFRNEVCGGEEAIRKYCFDLVRAGSDRVAAILGTEVMDNPRSNIRACAMNNVRLPFKVLSAASNGSVADDPEAVPVDQFGAMERWLTHYAAEKYDTYFRITYYEGHPWVRLSAQVYNDAEDFEWAGKVLLDLVDQVKKGNWKPTKEQ</sequence>
<dbReference type="Pfam" id="PF00266">
    <property type="entry name" value="Aminotran_5"/>
    <property type="match status" value="1"/>
</dbReference>
<accession>A0ABP0DHA8</accession>
<dbReference type="SUPFAM" id="SSF53383">
    <property type="entry name" value="PLP-dependent transferases"/>
    <property type="match status" value="1"/>
</dbReference>
<keyword evidence="4" id="KW-1185">Reference proteome</keyword>
<evidence type="ECO:0000313" key="4">
    <source>
        <dbReference type="Proteomes" id="UP001642502"/>
    </source>
</evidence>
<dbReference type="InterPro" id="IPR000192">
    <property type="entry name" value="Aminotrans_V_dom"/>
</dbReference>
<dbReference type="PANTHER" id="PTHR43092:SF2">
    <property type="entry name" value="HERCYNYLCYSTEINE SULFOXIDE LYASE"/>
    <property type="match status" value="1"/>
</dbReference>
<reference evidence="3 4" key="1">
    <citation type="submission" date="2024-01" db="EMBL/GenBank/DDBJ databases">
        <authorList>
            <person name="Allen C."/>
            <person name="Tagirdzhanova G."/>
        </authorList>
    </citation>
    <scope>NUCLEOTIDE SEQUENCE [LARGE SCALE GENOMIC DNA]</scope>
    <source>
        <strain evidence="3 4">CBS 119000</strain>
    </source>
</reference>
<evidence type="ECO:0000256" key="1">
    <source>
        <dbReference type="ARBA" id="ARBA00022898"/>
    </source>
</evidence>
<proteinExistence type="predicted"/>
<dbReference type="Proteomes" id="UP001642502">
    <property type="component" value="Unassembled WGS sequence"/>
</dbReference>
<protein>
    <recommendedName>
        <fullName evidence="2">Aminotransferase class V domain-containing protein</fullName>
    </recommendedName>
</protein>
<evidence type="ECO:0000313" key="3">
    <source>
        <dbReference type="EMBL" id="CAK7266515.1"/>
    </source>
</evidence>
<name>A0ABP0DHA8_9PEZI</name>
<dbReference type="PANTHER" id="PTHR43092">
    <property type="entry name" value="L-CYSTEINE DESULFHYDRASE"/>
    <property type="match status" value="1"/>
</dbReference>